<dbReference type="InterPro" id="IPR013783">
    <property type="entry name" value="Ig-like_fold"/>
</dbReference>
<comment type="caution">
    <text evidence="6">The sequence shown here is derived from an EMBL/GenBank/DDBJ whole genome shotgun (WGS) entry which is preliminary data.</text>
</comment>
<dbReference type="AlphaFoldDB" id="A0A5J4PZ34"/>
<dbReference type="InterPro" id="IPR032311">
    <property type="entry name" value="DUF4982"/>
</dbReference>
<dbReference type="EC" id="3.2.1.23" evidence="6"/>
<gene>
    <name evidence="6" type="ORF">EZS27_035218</name>
</gene>
<dbReference type="PANTHER" id="PTHR42732:SF1">
    <property type="entry name" value="BETA-MANNOSIDASE"/>
    <property type="match status" value="1"/>
</dbReference>
<feature type="non-terminal residue" evidence="6">
    <location>
        <position position="1"/>
    </location>
</feature>
<dbReference type="InterPro" id="IPR040605">
    <property type="entry name" value="Glyco_hydro2_dom5"/>
</dbReference>
<dbReference type="Gene3D" id="2.60.40.10">
    <property type="entry name" value="Immunoglobulins"/>
    <property type="match status" value="2"/>
</dbReference>
<proteinExistence type="inferred from homology"/>
<feature type="domain" description="Glycoside hydrolase family 2" evidence="5">
    <location>
        <begin position="231"/>
        <end position="318"/>
    </location>
</feature>
<dbReference type="GO" id="GO:0004565">
    <property type="term" value="F:beta-galactosidase activity"/>
    <property type="evidence" value="ECO:0007669"/>
    <property type="project" value="UniProtKB-EC"/>
</dbReference>
<keyword evidence="2 6" id="KW-0378">Hydrolase</keyword>
<dbReference type="Pfam" id="PF16355">
    <property type="entry name" value="DUF4982"/>
    <property type="match status" value="1"/>
</dbReference>
<comment type="similarity">
    <text evidence="1">Belongs to the glycosyl hydrolase 2 family.</text>
</comment>
<protein>
    <submittedName>
        <fullName evidence="6">Beta-galactosidase BoGH2A</fullName>
        <ecNumber evidence="6">3.2.1.23</ecNumber>
    </submittedName>
</protein>
<dbReference type="Gene3D" id="3.20.20.80">
    <property type="entry name" value="Glycosidases"/>
    <property type="match status" value="1"/>
</dbReference>
<evidence type="ECO:0000259" key="4">
    <source>
        <dbReference type="Pfam" id="PF16355"/>
    </source>
</evidence>
<dbReference type="InterPro" id="IPR017853">
    <property type="entry name" value="GH"/>
</dbReference>
<dbReference type="InterPro" id="IPR051913">
    <property type="entry name" value="GH2_Domain-Containing"/>
</dbReference>
<evidence type="ECO:0000256" key="1">
    <source>
        <dbReference type="ARBA" id="ARBA00007401"/>
    </source>
</evidence>
<evidence type="ECO:0000256" key="2">
    <source>
        <dbReference type="ARBA" id="ARBA00022801"/>
    </source>
</evidence>
<keyword evidence="3 6" id="KW-0326">Glycosidase</keyword>
<accession>A0A5J4PZ34</accession>
<dbReference type="PANTHER" id="PTHR42732">
    <property type="entry name" value="BETA-GALACTOSIDASE"/>
    <property type="match status" value="1"/>
</dbReference>
<evidence type="ECO:0000259" key="5">
    <source>
        <dbReference type="Pfam" id="PF18565"/>
    </source>
</evidence>
<organism evidence="6">
    <name type="scientific">termite gut metagenome</name>
    <dbReference type="NCBI Taxonomy" id="433724"/>
    <lineage>
        <taxon>unclassified sequences</taxon>
        <taxon>metagenomes</taxon>
        <taxon>organismal metagenomes</taxon>
    </lineage>
</organism>
<sequence>RPVTAALAGVAMSNETEYPGALDIAGYNYTESFYLPDHKKYPSRVIYGSENGHSFDAWKAVRDNPYIFGQFLWTGIDYLGEADSWPSRGFSAGLLDLGGFVKPRGYFRQSLWSDKPMAYIGTYPLVQDNEKTPSIDALPIWNYDANQTVRIVCYTNAAKALLELNGKQVGDIQDYNHQTGIIHWDIPYQAGKLEVIGLDKGNKKITRYAIQSSRQPDALTVCHVEKAIDKNKRLTQIIIQVVDENGVPVLLSDNEVTCHISGPAKLLGLEAGNITDMTDYTDNKQRVFKGRLIAYIQTSGEEGEIKVQFSSPWLKSTETIIQVANSDWTNLLDENLSQWHIYQSFENMEPNGKPVLSEDNTIPEPVGYDKNKRMCFL</sequence>
<name>A0A5J4PZ34_9ZZZZ</name>
<feature type="domain" description="DUF4982" evidence="4">
    <location>
        <begin position="147"/>
        <end position="203"/>
    </location>
</feature>
<evidence type="ECO:0000256" key="3">
    <source>
        <dbReference type="ARBA" id="ARBA00023295"/>
    </source>
</evidence>
<dbReference type="EMBL" id="SNRY01005782">
    <property type="protein sequence ID" value="KAA6314120.1"/>
    <property type="molecule type" value="Genomic_DNA"/>
</dbReference>
<evidence type="ECO:0000313" key="6">
    <source>
        <dbReference type="EMBL" id="KAA6314120.1"/>
    </source>
</evidence>
<reference evidence="6" key="1">
    <citation type="submission" date="2019-03" db="EMBL/GenBank/DDBJ databases">
        <title>Single cell metagenomics reveals metabolic interactions within the superorganism composed of flagellate Streblomastix strix and complex community of Bacteroidetes bacteria on its surface.</title>
        <authorList>
            <person name="Treitli S.C."/>
            <person name="Kolisko M."/>
            <person name="Husnik F."/>
            <person name="Keeling P."/>
            <person name="Hampl V."/>
        </authorList>
    </citation>
    <scope>NUCLEOTIDE SEQUENCE</scope>
    <source>
        <strain evidence="6">STM</strain>
    </source>
</reference>
<dbReference type="Pfam" id="PF18565">
    <property type="entry name" value="Glyco_hydro2_C5"/>
    <property type="match status" value="1"/>
</dbReference>
<dbReference type="SUPFAM" id="SSF51445">
    <property type="entry name" value="(Trans)glycosidases"/>
    <property type="match status" value="1"/>
</dbReference>